<dbReference type="AlphaFoldDB" id="A0A9D2S8J0"/>
<gene>
    <name evidence="2" type="ORF">IAA37_02990</name>
</gene>
<name>A0A9D2S8J0_9FIRM</name>
<protein>
    <submittedName>
        <fullName evidence="2">Glycosyltransferase</fullName>
    </submittedName>
</protein>
<dbReference type="EMBL" id="DWXN01000006">
    <property type="protein sequence ID" value="HJB74622.1"/>
    <property type="molecule type" value="Genomic_DNA"/>
</dbReference>
<dbReference type="Gene3D" id="3.90.550.10">
    <property type="entry name" value="Spore Coat Polysaccharide Biosynthesis Protein SpsA, Chain A"/>
    <property type="match status" value="2"/>
</dbReference>
<feature type="domain" description="Glycosyltransferase 2-like" evidence="1">
    <location>
        <begin position="5"/>
        <end position="141"/>
    </location>
</feature>
<dbReference type="SUPFAM" id="SSF53448">
    <property type="entry name" value="Nucleotide-diphospho-sugar transferases"/>
    <property type="match status" value="2"/>
</dbReference>
<organism evidence="2 3">
    <name type="scientific">Candidatus Eubacterium faecale</name>
    <dbReference type="NCBI Taxonomy" id="2838568"/>
    <lineage>
        <taxon>Bacteria</taxon>
        <taxon>Bacillati</taxon>
        <taxon>Bacillota</taxon>
        <taxon>Clostridia</taxon>
        <taxon>Eubacteriales</taxon>
        <taxon>Eubacteriaceae</taxon>
        <taxon>Eubacterium</taxon>
    </lineage>
</organism>
<sequence>MTELSFIVPVYNRETHIEKFLEELLAINMPDMEVICVDDGSTDGTARLLDRTAEKSSKIKAYHIQNCGPGQARNFALRKAAGNYIAFCDSDDRIHTDVYKHMYEVIKRENKDLVLTNYREIFDSGKVIERDYKFKDARDYWGILKHIALYGKIFRRAFIEKNRITFPDSYQGEDRVFLGKVVVAKPDFIWLDEISYDYLRHESDAAQTLTHSYSYSHFAQRMDCWKEFCRICEPVFPKETELHILHGMPFVYRMWCRLPQETKGSGLKAVKEMLTLSDHTGHLNWRIFDLPLQIFVKADSYEEYARLAIEENTKHAVKKRPAAGEPAVSVILPLYNAGKYLRQCLMSLCAQSYENFEMICVDDGSEDNTAEIVQEFMLFDKRVTLLTQKRALAGVARNYGLTKAKGEYCLFLDGDDFFEPEMVELSLKQIRQDDADICLFDARLYHEETKKTERVPYYLKQEFLPKKMPFEGRSFPYIFNLSTASPWNKLIRKALIEEYQIRFMPLPRCNDVYFIFLAMAVAKRITILNRVLVNYRQSVTSLQANNALSPYNWYEALLHLKKRLEELGIFPDVEQSFMNYALSLGIYNLFSVKSANVFCEFYNRAKHEMFPALGITKYDPEAFYAVNRDKYEKLKGVMRYSPQEYMFNDIKKLKEEKFRLINGARDARKKTAAAEKKLAELRQSETFRLGRFLLFLPRKIKKLLSKLLVKSS</sequence>
<dbReference type="Pfam" id="PF00535">
    <property type="entry name" value="Glycos_transf_2"/>
    <property type="match status" value="2"/>
</dbReference>
<dbReference type="InterPro" id="IPR001173">
    <property type="entry name" value="Glyco_trans_2-like"/>
</dbReference>
<dbReference type="PANTHER" id="PTHR22916">
    <property type="entry name" value="GLYCOSYLTRANSFERASE"/>
    <property type="match status" value="1"/>
</dbReference>
<reference evidence="2" key="1">
    <citation type="journal article" date="2021" name="PeerJ">
        <title>Extensive microbial diversity within the chicken gut microbiome revealed by metagenomics and culture.</title>
        <authorList>
            <person name="Gilroy R."/>
            <person name="Ravi A."/>
            <person name="Getino M."/>
            <person name="Pursley I."/>
            <person name="Horton D.L."/>
            <person name="Alikhan N.F."/>
            <person name="Baker D."/>
            <person name="Gharbi K."/>
            <person name="Hall N."/>
            <person name="Watson M."/>
            <person name="Adriaenssens E.M."/>
            <person name="Foster-Nyarko E."/>
            <person name="Jarju S."/>
            <person name="Secka A."/>
            <person name="Antonio M."/>
            <person name="Oren A."/>
            <person name="Chaudhuri R.R."/>
            <person name="La Ragione R."/>
            <person name="Hildebrand F."/>
            <person name="Pallen M.J."/>
        </authorList>
    </citation>
    <scope>NUCLEOTIDE SEQUENCE</scope>
    <source>
        <strain evidence="2">CHK188-16595</strain>
    </source>
</reference>
<evidence type="ECO:0000313" key="2">
    <source>
        <dbReference type="EMBL" id="HJB74622.1"/>
    </source>
</evidence>
<evidence type="ECO:0000313" key="3">
    <source>
        <dbReference type="Proteomes" id="UP000823877"/>
    </source>
</evidence>
<dbReference type="GO" id="GO:0016758">
    <property type="term" value="F:hexosyltransferase activity"/>
    <property type="evidence" value="ECO:0007669"/>
    <property type="project" value="UniProtKB-ARBA"/>
</dbReference>
<dbReference type="CDD" id="cd00761">
    <property type="entry name" value="Glyco_tranf_GTA_type"/>
    <property type="match status" value="2"/>
</dbReference>
<proteinExistence type="predicted"/>
<accession>A0A9D2S8J0</accession>
<feature type="domain" description="Glycosyltransferase 2-like" evidence="1">
    <location>
        <begin position="329"/>
        <end position="499"/>
    </location>
</feature>
<evidence type="ECO:0000259" key="1">
    <source>
        <dbReference type="Pfam" id="PF00535"/>
    </source>
</evidence>
<dbReference type="InterPro" id="IPR029044">
    <property type="entry name" value="Nucleotide-diphossugar_trans"/>
</dbReference>
<dbReference type="Proteomes" id="UP000823877">
    <property type="component" value="Unassembled WGS sequence"/>
</dbReference>
<dbReference type="PANTHER" id="PTHR22916:SF3">
    <property type="entry name" value="UDP-GLCNAC:BETAGAL BETA-1,3-N-ACETYLGLUCOSAMINYLTRANSFERASE-LIKE PROTEIN 1"/>
    <property type="match status" value="1"/>
</dbReference>
<comment type="caution">
    <text evidence="2">The sequence shown here is derived from an EMBL/GenBank/DDBJ whole genome shotgun (WGS) entry which is preliminary data.</text>
</comment>
<reference evidence="2" key="2">
    <citation type="submission" date="2021-04" db="EMBL/GenBank/DDBJ databases">
        <authorList>
            <person name="Gilroy R."/>
        </authorList>
    </citation>
    <scope>NUCLEOTIDE SEQUENCE</scope>
    <source>
        <strain evidence="2">CHK188-16595</strain>
    </source>
</reference>